<dbReference type="EMBL" id="UGET01000004">
    <property type="protein sequence ID" value="STL89518.1"/>
    <property type="molecule type" value="Genomic_DNA"/>
</dbReference>
<keyword evidence="9 11" id="KW-0472">Membrane</keyword>
<feature type="transmembrane region" description="Helical" evidence="11">
    <location>
        <begin position="98"/>
        <end position="118"/>
    </location>
</feature>
<dbReference type="GO" id="GO:0046428">
    <property type="term" value="F:1,4-dihydroxy-2-naphthoate polyprenyltransferase activity"/>
    <property type="evidence" value="ECO:0007669"/>
    <property type="project" value="UniProtKB-UniRule"/>
</dbReference>
<keyword evidence="3" id="KW-0474">Menaquinone biosynthesis</keyword>
<protein>
    <recommendedName>
        <fullName evidence="10">1,4-dihydroxy-2-naphthoate octaprenyltransferase</fullName>
        <ecNumber evidence="10">2.5.1.74</ecNumber>
    </recommendedName>
</protein>
<evidence type="ECO:0000256" key="11">
    <source>
        <dbReference type="SAM" id="Phobius"/>
    </source>
</evidence>
<dbReference type="PANTHER" id="PTHR13929:SF0">
    <property type="entry name" value="UBIA PRENYLTRANSFERASE DOMAIN-CONTAINING PROTEIN 1"/>
    <property type="match status" value="1"/>
</dbReference>
<feature type="transmembrane region" description="Helical" evidence="11">
    <location>
        <begin position="21"/>
        <end position="38"/>
    </location>
</feature>
<feature type="transmembrane region" description="Helical" evidence="11">
    <location>
        <begin position="124"/>
        <end position="143"/>
    </location>
</feature>
<evidence type="ECO:0000256" key="6">
    <source>
        <dbReference type="ARBA" id="ARBA00022679"/>
    </source>
</evidence>
<evidence type="ECO:0000256" key="9">
    <source>
        <dbReference type="ARBA" id="ARBA00023136"/>
    </source>
</evidence>
<reference evidence="12 13" key="1">
    <citation type="submission" date="2018-06" db="EMBL/GenBank/DDBJ databases">
        <authorList>
            <consortium name="Pathogen Informatics"/>
            <person name="Doyle S."/>
        </authorList>
    </citation>
    <scope>NUCLEOTIDE SEQUENCE [LARGE SCALE GENOMIC DNA]</scope>
    <source>
        <strain evidence="12 13">NCTC13148</strain>
    </source>
</reference>
<name>A0A377CB28_ECOLX</name>
<evidence type="ECO:0000256" key="4">
    <source>
        <dbReference type="ARBA" id="ARBA00022475"/>
    </source>
</evidence>
<evidence type="ECO:0000256" key="1">
    <source>
        <dbReference type="ARBA" id="ARBA00004141"/>
    </source>
</evidence>
<feature type="transmembrane region" description="Helical" evidence="11">
    <location>
        <begin position="44"/>
        <end position="63"/>
    </location>
</feature>
<organism evidence="12 13">
    <name type="scientific">Escherichia coli</name>
    <dbReference type="NCBI Taxonomy" id="562"/>
    <lineage>
        <taxon>Bacteria</taxon>
        <taxon>Pseudomonadati</taxon>
        <taxon>Pseudomonadota</taxon>
        <taxon>Gammaproteobacteria</taxon>
        <taxon>Enterobacterales</taxon>
        <taxon>Enterobacteriaceae</taxon>
        <taxon>Escherichia</taxon>
    </lineage>
</organism>
<evidence type="ECO:0000256" key="2">
    <source>
        <dbReference type="ARBA" id="ARBA00004863"/>
    </source>
</evidence>
<dbReference type="CDD" id="cd13962">
    <property type="entry name" value="PT_UbiA_UBIAD1"/>
    <property type="match status" value="1"/>
</dbReference>
<dbReference type="GO" id="GO:0042371">
    <property type="term" value="P:vitamin K biosynthetic process"/>
    <property type="evidence" value="ECO:0007669"/>
    <property type="project" value="TreeGrafter"/>
</dbReference>
<keyword evidence="7 11" id="KW-0812">Transmembrane</keyword>
<keyword evidence="4" id="KW-1003">Cell membrane</keyword>
<dbReference type="AlphaFoldDB" id="A0A377CB28"/>
<sequence length="177" mass="19200">MTEQQISRTQAWLESLRPKTLPLAFAAIIVGTALAWWQGHFDPLVALLALITAGLLQILSNLANDYGDAVKGSDKPDRIGPLRGMQKGVITQQEMKRALIITVVLICLSGLALVAVACHTLADFVGFLILGGLSIIAAITYTVGNRPYGYIGLGDISVLVFFGWLSVMGSWYYRLIH</sequence>
<keyword evidence="8 11" id="KW-1133">Transmembrane helix</keyword>
<gene>
    <name evidence="12" type="primary">menA_2</name>
    <name evidence="12" type="ORF">NCTC13148_04325</name>
</gene>
<dbReference type="InterPro" id="IPR044878">
    <property type="entry name" value="UbiA_sf"/>
</dbReference>
<keyword evidence="5" id="KW-0997">Cell inner membrane</keyword>
<dbReference type="EC" id="2.5.1.74" evidence="10"/>
<dbReference type="InterPro" id="IPR026046">
    <property type="entry name" value="UBIAD1"/>
</dbReference>
<dbReference type="InterPro" id="IPR000537">
    <property type="entry name" value="UbiA_prenyltransferase"/>
</dbReference>
<feature type="transmembrane region" description="Helical" evidence="11">
    <location>
        <begin position="150"/>
        <end position="173"/>
    </location>
</feature>
<dbReference type="Gene3D" id="1.10.357.140">
    <property type="entry name" value="UbiA prenyltransferase"/>
    <property type="match status" value="1"/>
</dbReference>
<evidence type="ECO:0000256" key="7">
    <source>
        <dbReference type="ARBA" id="ARBA00022692"/>
    </source>
</evidence>
<evidence type="ECO:0000256" key="3">
    <source>
        <dbReference type="ARBA" id="ARBA00022428"/>
    </source>
</evidence>
<evidence type="ECO:0000256" key="8">
    <source>
        <dbReference type="ARBA" id="ARBA00022989"/>
    </source>
</evidence>
<evidence type="ECO:0000256" key="10">
    <source>
        <dbReference type="NCBIfam" id="TIGR00751"/>
    </source>
</evidence>
<dbReference type="FunFam" id="1.10.357.140:FF:000016">
    <property type="entry name" value="1,4-dihydroxy-2-naphthoate octaprenyltransferase"/>
    <property type="match status" value="1"/>
</dbReference>
<comment type="pathway">
    <text evidence="2">Quinol/quinone metabolism; menaquinone biosynthesis.</text>
</comment>
<dbReference type="UniPathway" id="UPA00079"/>
<evidence type="ECO:0000313" key="13">
    <source>
        <dbReference type="Proteomes" id="UP000254255"/>
    </source>
</evidence>
<accession>A0A377CB28</accession>
<dbReference type="GO" id="GO:0005886">
    <property type="term" value="C:plasma membrane"/>
    <property type="evidence" value="ECO:0007669"/>
    <property type="project" value="TreeGrafter"/>
</dbReference>
<evidence type="ECO:0000313" key="12">
    <source>
        <dbReference type="EMBL" id="STL89518.1"/>
    </source>
</evidence>
<comment type="subcellular location">
    <subcellularLocation>
        <location evidence="1">Membrane</location>
        <topology evidence="1">Multi-pass membrane protein</topology>
    </subcellularLocation>
</comment>
<dbReference type="Pfam" id="PF01040">
    <property type="entry name" value="UbiA"/>
    <property type="match status" value="1"/>
</dbReference>
<dbReference type="NCBIfam" id="TIGR00751">
    <property type="entry name" value="menA"/>
    <property type="match status" value="1"/>
</dbReference>
<dbReference type="PANTHER" id="PTHR13929">
    <property type="entry name" value="1,4-DIHYDROXY-2-NAPHTHOATE OCTAPRENYLTRANSFERASE"/>
    <property type="match status" value="1"/>
</dbReference>
<keyword evidence="6 12" id="KW-0808">Transferase</keyword>
<proteinExistence type="predicted"/>
<dbReference type="GO" id="GO:0009234">
    <property type="term" value="P:menaquinone biosynthetic process"/>
    <property type="evidence" value="ECO:0007669"/>
    <property type="project" value="UniProtKB-UniRule"/>
</dbReference>
<dbReference type="Proteomes" id="UP000254255">
    <property type="component" value="Unassembled WGS sequence"/>
</dbReference>
<evidence type="ECO:0000256" key="5">
    <source>
        <dbReference type="ARBA" id="ARBA00022519"/>
    </source>
</evidence>